<comment type="similarity">
    <text evidence="1">Belongs to the histone H2B family.</text>
</comment>
<dbReference type="GO" id="GO:0000786">
    <property type="term" value="C:nucleosome"/>
    <property type="evidence" value="ECO:0007669"/>
    <property type="project" value="InterPro"/>
</dbReference>
<reference evidence="4" key="1">
    <citation type="submission" date="2025-08" db="UniProtKB">
        <authorList>
            <consortium name="RefSeq"/>
        </authorList>
    </citation>
    <scope>IDENTIFICATION</scope>
    <source>
        <tissue evidence="4">Silk gland</tissue>
    </source>
</reference>
<organism evidence="3 4">
    <name type="scientific">Bombyx mandarina</name>
    <name type="common">Wild silk moth</name>
    <name type="synonym">Wild silkworm</name>
    <dbReference type="NCBI Taxonomy" id="7092"/>
    <lineage>
        <taxon>Eukaryota</taxon>
        <taxon>Metazoa</taxon>
        <taxon>Ecdysozoa</taxon>
        <taxon>Arthropoda</taxon>
        <taxon>Hexapoda</taxon>
        <taxon>Insecta</taxon>
        <taxon>Pterygota</taxon>
        <taxon>Neoptera</taxon>
        <taxon>Endopterygota</taxon>
        <taxon>Lepidoptera</taxon>
        <taxon>Glossata</taxon>
        <taxon>Ditrysia</taxon>
        <taxon>Bombycoidea</taxon>
        <taxon>Bombycidae</taxon>
        <taxon>Bombycinae</taxon>
        <taxon>Bombyx</taxon>
    </lineage>
</organism>
<dbReference type="KEGG" id="bman:114245640"/>
<dbReference type="GO" id="GO:0046982">
    <property type="term" value="F:protein heterodimerization activity"/>
    <property type="evidence" value="ECO:0007669"/>
    <property type="project" value="InterPro"/>
</dbReference>
<dbReference type="OrthoDB" id="1166527at2759"/>
<dbReference type="InterPro" id="IPR000558">
    <property type="entry name" value="Histone_H2B"/>
</dbReference>
<dbReference type="GO" id="GO:0005634">
    <property type="term" value="C:nucleus"/>
    <property type="evidence" value="ECO:0007669"/>
    <property type="project" value="UniProtKB-ARBA"/>
</dbReference>
<dbReference type="SUPFAM" id="SSF47113">
    <property type="entry name" value="Histone-fold"/>
    <property type="match status" value="1"/>
</dbReference>
<dbReference type="AlphaFoldDB" id="A0A6J2JXX2"/>
<dbReference type="RefSeq" id="XP_028033682.1">
    <property type="nucleotide sequence ID" value="XM_028177881.1"/>
</dbReference>
<dbReference type="InterPro" id="IPR007125">
    <property type="entry name" value="H2A/H2B/H3"/>
</dbReference>
<evidence type="ECO:0000259" key="2">
    <source>
        <dbReference type="Pfam" id="PF00125"/>
    </source>
</evidence>
<name>A0A6J2JXX2_BOMMA</name>
<dbReference type="GO" id="GO:0030527">
    <property type="term" value="F:structural constituent of chromatin"/>
    <property type="evidence" value="ECO:0007669"/>
    <property type="project" value="InterPro"/>
</dbReference>
<dbReference type="SMART" id="SM00427">
    <property type="entry name" value="H2B"/>
    <property type="match status" value="1"/>
</dbReference>
<dbReference type="Proteomes" id="UP000504629">
    <property type="component" value="Unplaced"/>
</dbReference>
<dbReference type="GeneID" id="114245640"/>
<dbReference type="CDD" id="cd22910">
    <property type="entry name" value="HFD_H2B"/>
    <property type="match status" value="1"/>
</dbReference>
<dbReference type="PRINTS" id="PR00621">
    <property type="entry name" value="HISTONEH2B"/>
</dbReference>
<dbReference type="GO" id="GO:0003677">
    <property type="term" value="F:DNA binding"/>
    <property type="evidence" value="ECO:0007669"/>
    <property type="project" value="InterPro"/>
</dbReference>
<proteinExistence type="inferred from homology"/>
<gene>
    <name evidence="4" type="primary">LOC114245640</name>
</gene>
<evidence type="ECO:0000256" key="1">
    <source>
        <dbReference type="ARBA" id="ARBA00006846"/>
    </source>
</evidence>
<accession>A0A6J2JXX2</accession>
<evidence type="ECO:0000313" key="4">
    <source>
        <dbReference type="RefSeq" id="XP_028033682.1"/>
    </source>
</evidence>
<dbReference type="InterPro" id="IPR009072">
    <property type="entry name" value="Histone-fold"/>
</dbReference>
<evidence type="ECO:0000313" key="3">
    <source>
        <dbReference type="Proteomes" id="UP000504629"/>
    </source>
</evidence>
<dbReference type="PANTHER" id="PTHR23428">
    <property type="entry name" value="HISTONE H2B"/>
    <property type="match status" value="1"/>
</dbReference>
<dbReference type="Pfam" id="PF00125">
    <property type="entry name" value="Histone"/>
    <property type="match status" value="1"/>
</dbReference>
<sequence>MAPTKVPKKPLKSMEKIADKPIAKTKKIKKKKNYQSFSIYLYKLLRAVTQDNLGISRKSMLIMNNFVNDMLEKIAVEAGRLVAHGKKNTLGSREIQSAVKLLVPGELATHANSEGMKAISMYHLSKKKDSKSNDSE</sequence>
<feature type="domain" description="Core Histone H2A/H2B/H3" evidence="2">
    <location>
        <begin position="25"/>
        <end position="101"/>
    </location>
</feature>
<protein>
    <submittedName>
        <fullName evidence="4">Late histone H2B.L4-like</fullName>
    </submittedName>
</protein>
<dbReference type="FunFam" id="1.10.20.10:FF:000043">
    <property type="entry name" value="Histone H2B"/>
    <property type="match status" value="1"/>
</dbReference>
<dbReference type="Gene3D" id="1.10.20.10">
    <property type="entry name" value="Histone, subunit A"/>
    <property type="match status" value="1"/>
</dbReference>
<keyword evidence="3" id="KW-1185">Reference proteome</keyword>